<keyword evidence="5" id="KW-1133">Transmembrane helix</keyword>
<evidence type="ECO:0000313" key="7">
    <source>
        <dbReference type="EMBL" id="CAK7233326.1"/>
    </source>
</evidence>
<dbReference type="PRINTS" id="PR00080">
    <property type="entry name" value="SDRFAMILY"/>
</dbReference>
<dbReference type="EC" id="1.1.1.101" evidence="7"/>
<keyword evidence="3 7" id="KW-0560">Oxidoreductase</keyword>
<evidence type="ECO:0000256" key="2">
    <source>
        <dbReference type="ARBA" id="ARBA00022857"/>
    </source>
</evidence>
<protein>
    <submittedName>
        <fullName evidence="7">NADPH-dependent 1-acyl dihydroxyacetone phosphate reductase</fullName>
        <ecNumber evidence="7">1.1.1.101</ecNumber>
    </submittedName>
</protein>
<comment type="similarity">
    <text evidence="1 4">Belongs to the short-chain dehydrogenases/reductases (SDR) family.</text>
</comment>
<reference evidence="7 8" key="1">
    <citation type="submission" date="2024-01" db="EMBL/GenBank/DDBJ databases">
        <authorList>
            <person name="Allen C."/>
            <person name="Tagirdzhanova G."/>
        </authorList>
    </citation>
    <scope>NUCLEOTIDE SEQUENCE [LARGE SCALE GENOMIC DNA]</scope>
</reference>
<evidence type="ECO:0000259" key="6">
    <source>
        <dbReference type="SMART" id="SM00822"/>
    </source>
</evidence>
<dbReference type="PANTHER" id="PTHR44169">
    <property type="entry name" value="NADPH-DEPENDENT 1-ACYLDIHYDROXYACETONE PHOSPHATE REDUCTASE"/>
    <property type="match status" value="1"/>
</dbReference>
<dbReference type="PROSITE" id="PS00061">
    <property type="entry name" value="ADH_SHORT"/>
    <property type="match status" value="1"/>
</dbReference>
<keyword evidence="5" id="KW-0472">Membrane</keyword>
<dbReference type="PANTHER" id="PTHR44169:SF6">
    <property type="entry name" value="NADPH-DEPENDENT 1-ACYLDIHYDROXYACETONE PHOSPHATE REDUCTASE"/>
    <property type="match status" value="1"/>
</dbReference>
<feature type="domain" description="Ketoreductase" evidence="6">
    <location>
        <begin position="5"/>
        <end position="184"/>
    </location>
</feature>
<dbReference type="InterPro" id="IPR057326">
    <property type="entry name" value="KR_dom"/>
</dbReference>
<dbReference type="Pfam" id="PF00106">
    <property type="entry name" value="adh_short"/>
    <property type="match status" value="1"/>
</dbReference>
<name>A0ABP0CPN7_9PEZI</name>
<dbReference type="SMART" id="SM00822">
    <property type="entry name" value="PKS_KR"/>
    <property type="match status" value="1"/>
</dbReference>
<dbReference type="GO" id="GO:0000140">
    <property type="term" value="F:acylglycerone-phosphate reductase (NADP+) activity"/>
    <property type="evidence" value="ECO:0007669"/>
    <property type="project" value="UniProtKB-EC"/>
</dbReference>
<dbReference type="InterPro" id="IPR002347">
    <property type="entry name" value="SDR_fam"/>
</dbReference>
<dbReference type="EMBL" id="CAWUHD010000121">
    <property type="protein sequence ID" value="CAK7233326.1"/>
    <property type="molecule type" value="Genomic_DNA"/>
</dbReference>
<organism evidence="7 8">
    <name type="scientific">Sporothrix eucalyptigena</name>
    <dbReference type="NCBI Taxonomy" id="1812306"/>
    <lineage>
        <taxon>Eukaryota</taxon>
        <taxon>Fungi</taxon>
        <taxon>Dikarya</taxon>
        <taxon>Ascomycota</taxon>
        <taxon>Pezizomycotina</taxon>
        <taxon>Sordariomycetes</taxon>
        <taxon>Sordariomycetidae</taxon>
        <taxon>Ophiostomatales</taxon>
        <taxon>Ophiostomataceae</taxon>
        <taxon>Sporothrix</taxon>
    </lineage>
</organism>
<dbReference type="CDD" id="cd05374">
    <property type="entry name" value="17beta-HSD-like_SDR_c"/>
    <property type="match status" value="1"/>
</dbReference>
<accession>A0ABP0CPN7</accession>
<dbReference type="InterPro" id="IPR020904">
    <property type="entry name" value="Sc_DH/Rdtase_CS"/>
</dbReference>
<evidence type="ECO:0000256" key="3">
    <source>
        <dbReference type="ARBA" id="ARBA00023002"/>
    </source>
</evidence>
<sequence>MAVQKSVLITGCSAGGIGDALAREFHSRGLKVFATARNTAKMAELEALGITALEMDVTDVDSVKAAAERVKIASGGRLDILINNAGLNHVMPLLDCDLADVKRVLDTNIFGVFAVTHAFLPLLIAARGIVASISSVNTVYHPPYHTSYNASKAAVNSFGETLRLELAPLGVRVVTLKTGAIATKLFDNAGDLCHLPEGSVYSPLKERIEKFDFLDGVDWTPASVYAKDVASDLLKPSPKFVVWRGATSTMAWLLSIFGWSGMLVSYT</sequence>
<dbReference type="SUPFAM" id="SSF51735">
    <property type="entry name" value="NAD(P)-binding Rossmann-fold domains"/>
    <property type="match status" value="1"/>
</dbReference>
<evidence type="ECO:0000313" key="8">
    <source>
        <dbReference type="Proteomes" id="UP001642482"/>
    </source>
</evidence>
<keyword evidence="2" id="KW-0521">NADP</keyword>
<dbReference type="Gene3D" id="3.40.50.720">
    <property type="entry name" value="NAD(P)-binding Rossmann-like Domain"/>
    <property type="match status" value="1"/>
</dbReference>
<evidence type="ECO:0000256" key="5">
    <source>
        <dbReference type="SAM" id="Phobius"/>
    </source>
</evidence>
<dbReference type="InterPro" id="IPR036291">
    <property type="entry name" value="NAD(P)-bd_dom_sf"/>
</dbReference>
<keyword evidence="5" id="KW-0812">Transmembrane</keyword>
<dbReference type="PRINTS" id="PR00081">
    <property type="entry name" value="GDHRDH"/>
</dbReference>
<gene>
    <name evidence="7" type="primary">AYR1_2</name>
    <name evidence="7" type="ORF">SEUCBS140593_008565</name>
</gene>
<comment type="caution">
    <text evidence="7">The sequence shown here is derived from an EMBL/GenBank/DDBJ whole genome shotgun (WGS) entry which is preliminary data.</text>
</comment>
<evidence type="ECO:0000256" key="1">
    <source>
        <dbReference type="ARBA" id="ARBA00006484"/>
    </source>
</evidence>
<proteinExistence type="inferred from homology"/>
<dbReference type="Proteomes" id="UP001642482">
    <property type="component" value="Unassembled WGS sequence"/>
</dbReference>
<evidence type="ECO:0000256" key="4">
    <source>
        <dbReference type="RuleBase" id="RU000363"/>
    </source>
</evidence>
<feature type="transmembrane region" description="Helical" evidence="5">
    <location>
        <begin position="241"/>
        <end position="262"/>
    </location>
</feature>
<keyword evidence="8" id="KW-1185">Reference proteome</keyword>